<dbReference type="AlphaFoldDB" id="G9WJT8"/>
<dbReference type="Pfam" id="PF01272">
    <property type="entry name" value="GreA_GreB"/>
    <property type="match status" value="1"/>
</dbReference>
<dbReference type="NCBIfam" id="NF001263">
    <property type="entry name" value="PRK00226.1-4"/>
    <property type="match status" value="1"/>
</dbReference>
<dbReference type="InterPro" id="IPR023459">
    <property type="entry name" value="Tscrpt_elong_fac_GreA/B_fam"/>
</dbReference>
<keyword evidence="13" id="KW-0251">Elongation factor</keyword>
<evidence type="ECO:0000256" key="10">
    <source>
        <dbReference type="SAM" id="MobiDB-lite"/>
    </source>
</evidence>
<dbReference type="PROSITE" id="PS00829">
    <property type="entry name" value="GREAB_1"/>
    <property type="match status" value="1"/>
</dbReference>
<name>G9WJT8_9LACO</name>
<feature type="domain" description="Transcription elongation factor GreA/GreB N-terminal" evidence="12">
    <location>
        <begin position="8"/>
        <end position="77"/>
    </location>
</feature>
<dbReference type="Pfam" id="PF03449">
    <property type="entry name" value="GreA_GreB_N"/>
    <property type="match status" value="1"/>
</dbReference>
<sequence length="162" mass="17665">MAEEKTYPMTAEGLAKLQAELDDLIKNKRPAITSRIQEARAFGDLSENSEYQSAKDEQAFVEGRVIQLQQMIQFAEVIDTNSVSKNILTLGKTVSFKEVPDGEEESYTIVGSAESDPMSGKISNDSPMGKALLNHKTGDTVEIPLPGNNSMTVKISRVGKAK</sequence>
<reference evidence="13 14" key="1">
    <citation type="journal article" date="2012" name="PLoS ONE">
        <title>Functional divergence in the genus oenococcus as predicted by genome sequencing of the newly-described species, Oenococcus kitaharae.</title>
        <authorList>
            <person name="Borneman A.R."/>
            <person name="McCarthy J.M."/>
            <person name="Chambers P.J."/>
            <person name="Bartowsky E.J."/>
        </authorList>
    </citation>
    <scope>NUCLEOTIDE SEQUENCE [LARGE SCALE GENOMIC DNA]</scope>
    <source>
        <strain evidence="14">DSM17330</strain>
    </source>
</reference>
<comment type="caution">
    <text evidence="13">The sequence shown here is derived from an EMBL/GenBank/DDBJ whole genome shotgun (WGS) entry which is preliminary data.</text>
</comment>
<evidence type="ECO:0000256" key="2">
    <source>
        <dbReference type="ARBA" id="ARBA00013729"/>
    </source>
</evidence>
<dbReference type="GO" id="GO:0006354">
    <property type="term" value="P:DNA-templated transcription elongation"/>
    <property type="evidence" value="ECO:0007669"/>
    <property type="project" value="TreeGrafter"/>
</dbReference>
<gene>
    <name evidence="8" type="primary">greA</name>
    <name evidence="13" type="ORF">OKIT_1189</name>
</gene>
<dbReference type="InterPro" id="IPR006359">
    <property type="entry name" value="Tscrpt_elong_fac_GreA"/>
</dbReference>
<dbReference type="FunFam" id="1.10.287.180:FF:000001">
    <property type="entry name" value="Transcription elongation factor GreA"/>
    <property type="match status" value="1"/>
</dbReference>
<proteinExistence type="inferred from homology"/>
<evidence type="ECO:0000256" key="1">
    <source>
        <dbReference type="ARBA" id="ARBA00008213"/>
    </source>
</evidence>
<dbReference type="InterPro" id="IPR028624">
    <property type="entry name" value="Tscrpt_elong_fac_GreA/B"/>
</dbReference>
<protein>
    <recommendedName>
        <fullName evidence="2 8">Transcription elongation factor GreA</fullName>
    </recommendedName>
    <alternativeName>
        <fullName evidence="7 8">Transcript cleavage factor GreA</fullName>
    </alternativeName>
</protein>
<dbReference type="NCBIfam" id="TIGR01462">
    <property type="entry name" value="greA"/>
    <property type="match status" value="1"/>
</dbReference>
<evidence type="ECO:0000256" key="9">
    <source>
        <dbReference type="RuleBase" id="RU000556"/>
    </source>
</evidence>
<dbReference type="PANTHER" id="PTHR30437:SF4">
    <property type="entry name" value="TRANSCRIPTION ELONGATION FACTOR GREA"/>
    <property type="match status" value="1"/>
</dbReference>
<dbReference type="GO" id="GO:0003677">
    <property type="term" value="F:DNA binding"/>
    <property type="evidence" value="ECO:0007669"/>
    <property type="project" value="UniProtKB-UniRule"/>
</dbReference>
<organism evidence="13 14">
    <name type="scientific">Oenococcus kitaharae DSM 17330</name>
    <dbReference type="NCBI Taxonomy" id="1045004"/>
    <lineage>
        <taxon>Bacteria</taxon>
        <taxon>Bacillati</taxon>
        <taxon>Bacillota</taxon>
        <taxon>Bacilli</taxon>
        <taxon>Lactobacillales</taxon>
        <taxon>Lactobacillaceae</taxon>
        <taxon>Oenococcus</taxon>
    </lineage>
</organism>
<dbReference type="InterPro" id="IPR001437">
    <property type="entry name" value="Tscrpt_elong_fac_GreA/B_C"/>
</dbReference>
<dbReference type="InterPro" id="IPR022691">
    <property type="entry name" value="Tscrpt_elong_fac_GreA/B_N"/>
</dbReference>
<dbReference type="SUPFAM" id="SSF46557">
    <property type="entry name" value="GreA transcript cleavage protein, N-terminal domain"/>
    <property type="match status" value="1"/>
</dbReference>
<keyword evidence="5 8" id="KW-0804">Transcription</keyword>
<dbReference type="eggNOG" id="COG0782">
    <property type="taxonomic scope" value="Bacteria"/>
</dbReference>
<dbReference type="PANTHER" id="PTHR30437">
    <property type="entry name" value="TRANSCRIPTION ELONGATION FACTOR GREA"/>
    <property type="match status" value="1"/>
</dbReference>
<evidence type="ECO:0000256" key="5">
    <source>
        <dbReference type="ARBA" id="ARBA00023163"/>
    </source>
</evidence>
<dbReference type="STRING" id="336988.NT96_07390"/>
<accession>G9WJT8</accession>
<evidence type="ECO:0000256" key="8">
    <source>
        <dbReference type="HAMAP-Rule" id="MF_00105"/>
    </source>
</evidence>
<evidence type="ECO:0000259" key="12">
    <source>
        <dbReference type="Pfam" id="PF03449"/>
    </source>
</evidence>
<dbReference type="FunFam" id="3.10.50.30:FF:000001">
    <property type="entry name" value="Transcription elongation factor GreA"/>
    <property type="match status" value="1"/>
</dbReference>
<comment type="function">
    <text evidence="6 8 9">Necessary for efficient RNA polymerase transcription elongation past template-encoded arresting sites. The arresting sites in DNA have the property of trapping a certain fraction of elongating RNA polymerases that pass through, resulting in locked ternary complexes. Cleavage of the nascent transcript by cleavage factors such as GreA or GreB allows the resumption of elongation from the new 3'terminus. GreA releases sequences of 2 to 3 nucleotides.</text>
</comment>
<comment type="similarity">
    <text evidence="1 8 9">Belongs to the GreA/GreB family.</text>
</comment>
<evidence type="ECO:0000313" key="14">
    <source>
        <dbReference type="Proteomes" id="UP000004959"/>
    </source>
</evidence>
<dbReference type="GO" id="GO:0070063">
    <property type="term" value="F:RNA polymerase binding"/>
    <property type="evidence" value="ECO:0007669"/>
    <property type="project" value="InterPro"/>
</dbReference>
<keyword evidence="13" id="KW-0648">Protein biosynthesis</keyword>
<evidence type="ECO:0000256" key="7">
    <source>
        <dbReference type="ARBA" id="ARBA00030776"/>
    </source>
</evidence>
<feature type="domain" description="Transcription elongation factor GreA/GreB C-terminal" evidence="11">
    <location>
        <begin position="86"/>
        <end position="158"/>
    </location>
</feature>
<dbReference type="InterPro" id="IPR018151">
    <property type="entry name" value="TF_GreA/GreB_CS"/>
</dbReference>
<feature type="region of interest" description="Disordered" evidence="10">
    <location>
        <begin position="113"/>
        <end position="133"/>
    </location>
</feature>
<dbReference type="GO" id="GO:0003746">
    <property type="term" value="F:translation elongation factor activity"/>
    <property type="evidence" value="ECO:0007669"/>
    <property type="project" value="UniProtKB-KW"/>
</dbReference>
<evidence type="ECO:0000256" key="6">
    <source>
        <dbReference type="ARBA" id="ARBA00024916"/>
    </source>
</evidence>
<dbReference type="PROSITE" id="PS00830">
    <property type="entry name" value="GREAB_2"/>
    <property type="match status" value="1"/>
</dbReference>
<dbReference type="Proteomes" id="UP000004959">
    <property type="component" value="Chromosome"/>
</dbReference>
<keyword evidence="3 8" id="KW-0805">Transcription regulation</keyword>
<evidence type="ECO:0000259" key="11">
    <source>
        <dbReference type="Pfam" id="PF01272"/>
    </source>
</evidence>
<keyword evidence="14" id="KW-1185">Reference proteome</keyword>
<dbReference type="PIRSF" id="PIRSF006092">
    <property type="entry name" value="GreA_GreB"/>
    <property type="match status" value="1"/>
</dbReference>
<dbReference type="InterPro" id="IPR036953">
    <property type="entry name" value="GreA/GreB_C_sf"/>
</dbReference>
<dbReference type="InterPro" id="IPR036805">
    <property type="entry name" value="Tscrpt_elong_fac_GreA/B_N_sf"/>
</dbReference>
<dbReference type="EMBL" id="AFVZ01000001">
    <property type="protein sequence ID" value="EHN59287.1"/>
    <property type="molecule type" value="Genomic_DNA"/>
</dbReference>
<keyword evidence="4 8" id="KW-0238">DNA-binding</keyword>
<dbReference type="HAMAP" id="MF_00105">
    <property type="entry name" value="GreA_GreB"/>
    <property type="match status" value="1"/>
</dbReference>
<evidence type="ECO:0000256" key="4">
    <source>
        <dbReference type="ARBA" id="ARBA00023125"/>
    </source>
</evidence>
<dbReference type="SUPFAM" id="SSF54534">
    <property type="entry name" value="FKBP-like"/>
    <property type="match status" value="1"/>
</dbReference>
<dbReference type="RefSeq" id="WP_007746126.1">
    <property type="nucleotide sequence ID" value="NZ_CM001398.1"/>
</dbReference>
<dbReference type="Gene3D" id="3.10.50.30">
    <property type="entry name" value="Transcription elongation factor, GreA/GreB, C-terminal domain"/>
    <property type="match status" value="1"/>
</dbReference>
<dbReference type="HOGENOM" id="CLU_101379_2_1_9"/>
<dbReference type="Gene3D" id="1.10.287.180">
    <property type="entry name" value="Transcription elongation factor, GreA/GreB, N-terminal domain"/>
    <property type="match status" value="1"/>
</dbReference>
<evidence type="ECO:0000256" key="3">
    <source>
        <dbReference type="ARBA" id="ARBA00023015"/>
    </source>
</evidence>
<dbReference type="OrthoDB" id="9808774at2"/>
<dbReference type="PATRIC" id="fig|1045004.4.peg.1186"/>
<dbReference type="GO" id="GO:0032784">
    <property type="term" value="P:regulation of DNA-templated transcription elongation"/>
    <property type="evidence" value="ECO:0007669"/>
    <property type="project" value="UniProtKB-UniRule"/>
</dbReference>
<evidence type="ECO:0000313" key="13">
    <source>
        <dbReference type="EMBL" id="EHN59287.1"/>
    </source>
</evidence>